<dbReference type="Pfam" id="PF01451">
    <property type="entry name" value="LMWPc"/>
    <property type="match status" value="1"/>
</dbReference>
<keyword evidence="3" id="KW-0808">Transferase</keyword>
<gene>
    <name evidence="3" type="ORF">SAMN04489747_2344</name>
</gene>
<dbReference type="PANTHER" id="PTHR43428">
    <property type="entry name" value="ARSENATE REDUCTASE"/>
    <property type="match status" value="1"/>
</dbReference>
<dbReference type="GO" id="GO:0046685">
    <property type="term" value="P:response to arsenic-containing substance"/>
    <property type="evidence" value="ECO:0007669"/>
    <property type="project" value="UniProtKB-KW"/>
</dbReference>
<dbReference type="RefSeq" id="WP_090593748.1">
    <property type="nucleotide sequence ID" value="NZ_LT629688.1"/>
</dbReference>
<evidence type="ECO:0000313" key="4">
    <source>
        <dbReference type="Proteomes" id="UP000198546"/>
    </source>
</evidence>
<dbReference type="SMART" id="SM00226">
    <property type="entry name" value="LMWPc"/>
    <property type="match status" value="1"/>
</dbReference>
<keyword evidence="4" id="KW-1185">Reference proteome</keyword>
<evidence type="ECO:0000256" key="1">
    <source>
        <dbReference type="ARBA" id="ARBA00022849"/>
    </source>
</evidence>
<dbReference type="SUPFAM" id="SSF52788">
    <property type="entry name" value="Phosphotyrosine protein phosphatases I"/>
    <property type="match status" value="1"/>
</dbReference>
<keyword evidence="1" id="KW-0059">Arsenical resistance</keyword>
<proteinExistence type="predicted"/>
<dbReference type="Proteomes" id="UP000198546">
    <property type="component" value="Chromosome i"/>
</dbReference>
<organism evidence="3 4">
    <name type="scientific">Auraticoccus monumenti</name>
    <dbReference type="NCBI Taxonomy" id="675864"/>
    <lineage>
        <taxon>Bacteria</taxon>
        <taxon>Bacillati</taxon>
        <taxon>Actinomycetota</taxon>
        <taxon>Actinomycetes</taxon>
        <taxon>Propionibacteriales</taxon>
        <taxon>Propionibacteriaceae</taxon>
        <taxon>Auraticoccus</taxon>
    </lineage>
</organism>
<dbReference type="InterPro" id="IPR036196">
    <property type="entry name" value="Ptyr_pPase_sf"/>
</dbReference>
<evidence type="ECO:0000259" key="2">
    <source>
        <dbReference type="SMART" id="SM00226"/>
    </source>
</evidence>
<name>A0A1G6ZNW7_9ACTN</name>
<sequence length="135" mass="14269">MTKPSVLFVCVKNGGKSQLAAALMRHRAGDAITVASAGTRPGSALNAEAVTSLDELGVSTAGEQPKPVTEELLDAADLVVVLGTEAQLDDPRGTPVEVWETDEPSARGITGMERMRLVRDDIAQRVDGLHRRLAP</sequence>
<dbReference type="InterPro" id="IPR023485">
    <property type="entry name" value="Ptyr_pPase"/>
</dbReference>
<dbReference type="OrthoDB" id="9799372at2"/>
<protein>
    <submittedName>
        <fullName evidence="3">Arsenate-mycothiol transferase</fullName>
    </submittedName>
</protein>
<accession>A0A1G6ZNW7</accession>
<evidence type="ECO:0000313" key="3">
    <source>
        <dbReference type="EMBL" id="SDE03897.1"/>
    </source>
</evidence>
<dbReference type="STRING" id="675864.SAMN04489747_2344"/>
<feature type="domain" description="Phosphotyrosine protein phosphatase I" evidence="2">
    <location>
        <begin position="4"/>
        <end position="132"/>
    </location>
</feature>
<dbReference type="AlphaFoldDB" id="A0A1G6ZNW7"/>
<dbReference type="PANTHER" id="PTHR43428:SF1">
    <property type="entry name" value="ARSENATE REDUCTASE"/>
    <property type="match status" value="1"/>
</dbReference>
<dbReference type="GO" id="GO:0016740">
    <property type="term" value="F:transferase activity"/>
    <property type="evidence" value="ECO:0007669"/>
    <property type="project" value="UniProtKB-KW"/>
</dbReference>
<reference evidence="3 4" key="1">
    <citation type="submission" date="2016-10" db="EMBL/GenBank/DDBJ databases">
        <authorList>
            <person name="de Groot N.N."/>
        </authorList>
    </citation>
    <scope>NUCLEOTIDE SEQUENCE [LARGE SCALE GENOMIC DNA]</scope>
    <source>
        <strain evidence="3 4">MON 2.2</strain>
    </source>
</reference>
<dbReference type="EMBL" id="LT629688">
    <property type="protein sequence ID" value="SDE03897.1"/>
    <property type="molecule type" value="Genomic_DNA"/>
</dbReference>
<dbReference type="Gene3D" id="3.40.50.2300">
    <property type="match status" value="1"/>
</dbReference>